<keyword evidence="5" id="KW-0347">Helicase</keyword>
<dbReference type="InterPro" id="IPR003029">
    <property type="entry name" value="S1_domain"/>
</dbReference>
<evidence type="ECO:0000256" key="8">
    <source>
        <dbReference type="ARBA" id="ARBA00023242"/>
    </source>
</evidence>
<dbReference type="SMART" id="SM00847">
    <property type="entry name" value="HA2"/>
    <property type="match status" value="1"/>
</dbReference>
<evidence type="ECO:0000256" key="7">
    <source>
        <dbReference type="ARBA" id="ARBA00023187"/>
    </source>
</evidence>
<dbReference type="SMART" id="SM00487">
    <property type="entry name" value="DEXDc"/>
    <property type="match status" value="1"/>
</dbReference>
<protein>
    <recommendedName>
        <fullName evidence="1">RNA helicase</fullName>
        <ecNumber evidence="1">3.6.4.13</ecNumber>
    </recommendedName>
</protein>
<evidence type="ECO:0000259" key="13">
    <source>
        <dbReference type="PROSITE" id="PS51194"/>
    </source>
</evidence>
<feature type="domain" description="Helicase C-terminal" evidence="13">
    <location>
        <begin position="697"/>
        <end position="877"/>
    </location>
</feature>
<evidence type="ECO:0000313" key="14">
    <source>
        <dbReference type="EMBL" id="RKP05938.1"/>
    </source>
</evidence>
<dbReference type="PANTHER" id="PTHR18934:SF85">
    <property type="entry name" value="ATP-DEPENDENT RNA HELICASE DHX8"/>
    <property type="match status" value="1"/>
</dbReference>
<proteinExistence type="predicted"/>
<keyword evidence="15" id="KW-1185">Reference proteome</keyword>
<dbReference type="PANTHER" id="PTHR18934">
    <property type="entry name" value="ATP-DEPENDENT RNA HELICASE"/>
    <property type="match status" value="1"/>
</dbReference>
<keyword evidence="4 14" id="KW-0378">Hydrolase</keyword>
<feature type="domain" description="Helicase ATP-binding" evidence="12">
    <location>
        <begin position="566"/>
        <end position="679"/>
    </location>
</feature>
<dbReference type="PROSITE" id="PS51194">
    <property type="entry name" value="HELICASE_CTER"/>
    <property type="match status" value="1"/>
</dbReference>
<dbReference type="GO" id="GO:0005524">
    <property type="term" value="F:ATP binding"/>
    <property type="evidence" value="ECO:0007669"/>
    <property type="project" value="UniProtKB-KW"/>
</dbReference>
<dbReference type="InterPro" id="IPR012340">
    <property type="entry name" value="NA-bd_OB-fold"/>
</dbReference>
<accession>A0A4P9XJJ9</accession>
<evidence type="ECO:0000256" key="2">
    <source>
        <dbReference type="ARBA" id="ARBA00022664"/>
    </source>
</evidence>
<dbReference type="FunFam" id="2.40.50.140:FF:000061">
    <property type="entry name" value="ATP-dependent RNA helicase DHX8"/>
    <property type="match status" value="1"/>
</dbReference>
<evidence type="ECO:0000256" key="10">
    <source>
        <dbReference type="SAM" id="MobiDB-lite"/>
    </source>
</evidence>
<dbReference type="GO" id="GO:0071013">
    <property type="term" value="C:catalytic step 2 spliceosome"/>
    <property type="evidence" value="ECO:0007669"/>
    <property type="project" value="TreeGrafter"/>
</dbReference>
<feature type="domain" description="S1 motif" evidence="11">
    <location>
        <begin position="254"/>
        <end position="325"/>
    </location>
</feature>
<dbReference type="PROSITE" id="PS51192">
    <property type="entry name" value="HELICASE_ATP_BIND_1"/>
    <property type="match status" value="1"/>
</dbReference>
<feature type="compositionally biased region" description="Basic residues" evidence="10">
    <location>
        <begin position="164"/>
        <end position="184"/>
    </location>
</feature>
<dbReference type="EC" id="3.6.4.13" evidence="1"/>
<feature type="compositionally biased region" description="Basic and acidic residues" evidence="10">
    <location>
        <begin position="149"/>
        <end position="163"/>
    </location>
</feature>
<dbReference type="SUPFAM" id="SSF52540">
    <property type="entry name" value="P-loop containing nucleoside triphosphate hydrolases"/>
    <property type="match status" value="1"/>
</dbReference>
<keyword evidence="7" id="KW-0508">mRNA splicing</keyword>
<dbReference type="CDD" id="cd05684">
    <property type="entry name" value="S1_DHX8_helicase"/>
    <property type="match status" value="1"/>
</dbReference>
<feature type="compositionally biased region" description="Basic and acidic residues" evidence="10">
    <location>
        <begin position="110"/>
        <end position="131"/>
    </location>
</feature>
<dbReference type="EMBL" id="KZ992995">
    <property type="protein sequence ID" value="RKP05938.1"/>
    <property type="molecule type" value="Genomic_DNA"/>
</dbReference>
<dbReference type="Pfam" id="PF21010">
    <property type="entry name" value="HA2_C"/>
    <property type="match status" value="1"/>
</dbReference>
<gene>
    <name evidence="14" type="ORF">THASP1DRAFT_25654</name>
</gene>
<dbReference type="Proteomes" id="UP000271241">
    <property type="component" value="Unassembled WGS sequence"/>
</dbReference>
<dbReference type="Pfam" id="PF07717">
    <property type="entry name" value="OB_NTP_bind"/>
    <property type="match status" value="1"/>
</dbReference>
<feature type="region of interest" description="Disordered" evidence="10">
    <location>
        <begin position="107"/>
        <end position="249"/>
    </location>
</feature>
<keyword evidence="8" id="KW-0539">Nucleus</keyword>
<dbReference type="GO" id="GO:0000390">
    <property type="term" value="P:spliceosomal complex disassembly"/>
    <property type="evidence" value="ECO:0007669"/>
    <property type="project" value="TreeGrafter"/>
</dbReference>
<comment type="catalytic activity">
    <reaction evidence="9">
        <text>ATP + H2O = ADP + phosphate + H(+)</text>
        <dbReference type="Rhea" id="RHEA:13065"/>
        <dbReference type="ChEBI" id="CHEBI:15377"/>
        <dbReference type="ChEBI" id="CHEBI:15378"/>
        <dbReference type="ChEBI" id="CHEBI:30616"/>
        <dbReference type="ChEBI" id="CHEBI:43474"/>
        <dbReference type="ChEBI" id="CHEBI:456216"/>
        <dbReference type="EC" id="3.6.4.13"/>
    </reaction>
</comment>
<keyword evidence="3" id="KW-0547">Nucleotide-binding</keyword>
<dbReference type="Gene3D" id="3.40.50.300">
    <property type="entry name" value="P-loop containing nucleotide triphosphate hydrolases"/>
    <property type="match status" value="2"/>
</dbReference>
<dbReference type="InterPro" id="IPR049588">
    <property type="entry name" value="DHX8_GH2-like"/>
</dbReference>
<dbReference type="SUPFAM" id="SSF50249">
    <property type="entry name" value="Nucleic acid-binding proteins"/>
    <property type="match status" value="1"/>
</dbReference>
<keyword evidence="6" id="KW-0067">ATP-binding</keyword>
<dbReference type="PROSITE" id="PS50126">
    <property type="entry name" value="S1"/>
    <property type="match status" value="1"/>
</dbReference>
<name>A0A4P9XJJ9_9FUNG</name>
<dbReference type="CDD" id="cd18791">
    <property type="entry name" value="SF2_C_RHA"/>
    <property type="match status" value="1"/>
</dbReference>
<dbReference type="InterPro" id="IPR027417">
    <property type="entry name" value="P-loop_NTPase"/>
</dbReference>
<dbReference type="InterPro" id="IPR049621">
    <property type="entry name" value="S1_DHX8_helicase"/>
</dbReference>
<dbReference type="GO" id="GO:0016787">
    <property type="term" value="F:hydrolase activity"/>
    <property type="evidence" value="ECO:0007669"/>
    <property type="project" value="UniProtKB-KW"/>
</dbReference>
<dbReference type="SMART" id="SM00490">
    <property type="entry name" value="HELICc"/>
    <property type="match status" value="1"/>
</dbReference>
<dbReference type="CDD" id="cd21691">
    <property type="entry name" value="GH2-like_DHX8"/>
    <property type="match status" value="1"/>
</dbReference>
<sequence length="1176" mass="133400">MEELQELERLSLVAKITDELNNHIGISDKVLAEYVIHLHDQSKSLEEFKTLLQEAGDSFSPSFVANLDRLITTLKPKKRKTDETGEVNVLIEGNDELERRARMFPGLALPDKELPSDSDEDPKVADQKQTDIDVETNDMLAQLEGLGDMIRDQRSRVERDGRNRSRSPNRNRNRSRSRSRSRSRDRRDYRDGRRDDRRDDRRGDRHDRYDDRRGDRRDGRYDRRDDRYDDRRGDCGRSPPRRGGPAMDEKPVLYKIYDGRVANMRDFGVFVRLDGVQGNPEGMVHISAIQNGPRLNRPSDAVTRGQRVKVKVMSATSTRISLSMRDVDQVTGQDLTPHLRIRTEEEMAAEESRLSGQSWSGGNVPVIEDDLQPRARKRLSSPERFELKQLVASGVLDPSELAVIAEDDELHTGRVEETEEELDVEVREEEPAFLRGQTRTALDLSPVKIVKAPDGTMNRAALQGAALAKERREMKQQQAQAELDSAVNDVTAPWQDPMPDPGARHFAQDARGLAASKQTGGPEWKKSVFNLSTTFGKITSLSIKEQRESLPIYKLREPLVRAIKEPRRVAAMSVAKRVAEEVGCRLGQEVGYSIRFEDCTSPETRIKYMTDGMLLRECLIDPDLSQYSVLMLDEAHERTISTDVLFGLLKNLKMIVTSATLDAEKFSRYFLNCPIFTIPGRTFPVEILYTREPESDYLDAALTTVMQIHLSEPAGDILLFLTGQEEIDTSAEVLFERMKALGPMAPELIILPVYSALPSEMQSRIFEPTPPGARKVVIATNIAETSITIDGIYYVVDPGFVKQNAYDPKLGMDSLVVTPISQAQARQRSGRAGRTGPGKCFRMYTEAAYRNEMLPNSIPDIQRTNLATTVLDLKAMGINDLLRFDFMDPPPVQTLITAMEQLYALGALDSEGLLTRLGRRMAEFPMEPQLSKMLILSVDLGCSDEILSIVAMLSVQSVFYRPKEKQALADSKKAKFHQPEGDHLTLLAVYNGWRASKFSNAWCYENFVQARSLRRAQDVRKQLVGIMDRHRQDLVSCGRNYQKVVRAICGGYFRHAAKKDPQEGYKTLVEGTPVYIHPSSALFNKNPECILRFASVCRVIYHELVLTTKEYMREVTAVDAKWLVEAAPTFFRVADSNRISKRKRQEKLEPLFNKYEKPDEWRLSKVRRAGRSSQTF</sequence>
<dbReference type="InterPro" id="IPR002464">
    <property type="entry name" value="DNA/RNA_helicase_DEAH_CS"/>
</dbReference>
<dbReference type="OrthoDB" id="10253254at2759"/>
<dbReference type="InterPro" id="IPR048333">
    <property type="entry name" value="HA2_WH"/>
</dbReference>
<dbReference type="GO" id="GO:0003723">
    <property type="term" value="F:RNA binding"/>
    <property type="evidence" value="ECO:0007669"/>
    <property type="project" value="TreeGrafter"/>
</dbReference>
<evidence type="ECO:0000313" key="15">
    <source>
        <dbReference type="Proteomes" id="UP000271241"/>
    </source>
</evidence>
<dbReference type="AlphaFoldDB" id="A0A4P9XJJ9"/>
<evidence type="ECO:0000259" key="11">
    <source>
        <dbReference type="PROSITE" id="PS50126"/>
    </source>
</evidence>
<evidence type="ECO:0000256" key="4">
    <source>
        <dbReference type="ARBA" id="ARBA00022801"/>
    </source>
</evidence>
<evidence type="ECO:0000259" key="12">
    <source>
        <dbReference type="PROSITE" id="PS51192"/>
    </source>
</evidence>
<dbReference type="Pfam" id="PF00271">
    <property type="entry name" value="Helicase_C"/>
    <property type="match status" value="1"/>
</dbReference>
<dbReference type="PROSITE" id="PS00690">
    <property type="entry name" value="DEAH_ATP_HELICASE"/>
    <property type="match status" value="1"/>
</dbReference>
<keyword evidence="2" id="KW-0507">mRNA processing</keyword>
<organism evidence="14 15">
    <name type="scientific">Thamnocephalis sphaerospora</name>
    <dbReference type="NCBI Taxonomy" id="78915"/>
    <lineage>
        <taxon>Eukaryota</taxon>
        <taxon>Fungi</taxon>
        <taxon>Fungi incertae sedis</taxon>
        <taxon>Zoopagomycota</taxon>
        <taxon>Zoopagomycotina</taxon>
        <taxon>Zoopagomycetes</taxon>
        <taxon>Zoopagales</taxon>
        <taxon>Sigmoideomycetaceae</taxon>
        <taxon>Thamnocephalis</taxon>
    </lineage>
</organism>
<dbReference type="GO" id="GO:0005684">
    <property type="term" value="C:U2-type spliceosomal complex"/>
    <property type="evidence" value="ECO:0007669"/>
    <property type="project" value="UniProtKB-ARBA"/>
</dbReference>
<dbReference type="InterPro" id="IPR011709">
    <property type="entry name" value="DEAD-box_helicase_OB_fold"/>
</dbReference>
<dbReference type="InterPro" id="IPR007502">
    <property type="entry name" value="Helicase-assoc_dom"/>
</dbReference>
<dbReference type="InterPro" id="IPR001650">
    <property type="entry name" value="Helicase_C-like"/>
</dbReference>
<evidence type="ECO:0000256" key="3">
    <source>
        <dbReference type="ARBA" id="ARBA00022741"/>
    </source>
</evidence>
<dbReference type="Pfam" id="PF04408">
    <property type="entry name" value="WHD_HA2"/>
    <property type="match status" value="1"/>
</dbReference>
<dbReference type="Gene3D" id="1.20.120.1080">
    <property type="match status" value="1"/>
</dbReference>
<reference evidence="15" key="1">
    <citation type="journal article" date="2018" name="Nat. Microbiol.">
        <title>Leveraging single-cell genomics to expand the fungal tree of life.</title>
        <authorList>
            <person name="Ahrendt S.R."/>
            <person name="Quandt C.A."/>
            <person name="Ciobanu D."/>
            <person name="Clum A."/>
            <person name="Salamov A."/>
            <person name="Andreopoulos B."/>
            <person name="Cheng J.F."/>
            <person name="Woyke T."/>
            <person name="Pelin A."/>
            <person name="Henrissat B."/>
            <person name="Reynolds N.K."/>
            <person name="Benny G.L."/>
            <person name="Smith M.E."/>
            <person name="James T.Y."/>
            <person name="Grigoriev I.V."/>
        </authorList>
    </citation>
    <scope>NUCLEOTIDE SEQUENCE [LARGE SCALE GENOMIC DNA]</scope>
    <source>
        <strain evidence="15">RSA 1356</strain>
    </source>
</reference>
<evidence type="ECO:0000256" key="5">
    <source>
        <dbReference type="ARBA" id="ARBA00022806"/>
    </source>
</evidence>
<dbReference type="Pfam" id="PF00575">
    <property type="entry name" value="S1"/>
    <property type="match status" value="1"/>
</dbReference>
<dbReference type="FunFam" id="3.40.50.300:FF:000101">
    <property type="entry name" value="Pre-mRNA-splicing factor ATP-dependent RNA helicase"/>
    <property type="match status" value="1"/>
</dbReference>
<dbReference type="SMART" id="SM00316">
    <property type="entry name" value="S1"/>
    <property type="match status" value="1"/>
</dbReference>
<dbReference type="FunFam" id="1.20.120.1080:FF:000001">
    <property type="entry name" value="Pre-mRNA-splicing factor ATP-dependent RNA helicase"/>
    <property type="match status" value="1"/>
</dbReference>
<dbReference type="GO" id="GO:0003724">
    <property type="term" value="F:RNA helicase activity"/>
    <property type="evidence" value="ECO:0007669"/>
    <property type="project" value="UniProtKB-EC"/>
</dbReference>
<dbReference type="STRING" id="78915.A0A4P9XJJ9"/>
<dbReference type="Gene3D" id="2.40.50.140">
    <property type="entry name" value="Nucleic acid-binding proteins"/>
    <property type="match status" value="1"/>
</dbReference>
<dbReference type="InterPro" id="IPR014001">
    <property type="entry name" value="Helicase_ATP-bd"/>
</dbReference>
<evidence type="ECO:0000256" key="9">
    <source>
        <dbReference type="ARBA" id="ARBA00047984"/>
    </source>
</evidence>
<evidence type="ECO:0000256" key="1">
    <source>
        <dbReference type="ARBA" id="ARBA00012552"/>
    </source>
</evidence>
<evidence type="ECO:0000256" key="6">
    <source>
        <dbReference type="ARBA" id="ARBA00022840"/>
    </source>
</evidence>
<feature type="compositionally biased region" description="Basic and acidic residues" evidence="10">
    <location>
        <begin position="185"/>
        <end position="235"/>
    </location>
</feature>